<dbReference type="GO" id="GO:0005737">
    <property type="term" value="C:cytoplasm"/>
    <property type="evidence" value="ECO:0007669"/>
    <property type="project" value="UniProtKB-SubCell"/>
</dbReference>
<evidence type="ECO:0000256" key="2">
    <source>
        <dbReference type="ARBA" id="ARBA00017035"/>
    </source>
</evidence>
<proteinExistence type="inferred from homology"/>
<feature type="domain" description="60S ribosomal export protein NMD3 OB-fold" evidence="10">
    <location>
        <begin position="321"/>
        <end position="406"/>
    </location>
</feature>
<evidence type="ECO:0000256" key="5">
    <source>
        <dbReference type="ARBA" id="ARBA00022927"/>
    </source>
</evidence>
<evidence type="ECO:0000313" key="12">
    <source>
        <dbReference type="EMBL" id="KAK2071769.1"/>
    </source>
</evidence>
<dbReference type="PANTHER" id="PTHR12746:SF2">
    <property type="entry name" value="60S RIBOSOMAL EXPORT PROTEIN NMD3"/>
    <property type="match status" value="1"/>
</dbReference>
<keyword evidence="4 7" id="KW-0963">Cytoplasm</keyword>
<dbReference type="InterPro" id="IPR007064">
    <property type="entry name" value="Nmd3_N"/>
</dbReference>
<dbReference type="GO" id="GO:0005634">
    <property type="term" value="C:nucleus"/>
    <property type="evidence" value="ECO:0007669"/>
    <property type="project" value="UniProtKB-SubCell"/>
</dbReference>
<evidence type="ECO:0000256" key="4">
    <source>
        <dbReference type="ARBA" id="ARBA00022490"/>
    </source>
</evidence>
<dbReference type="EMBL" id="JAQQPM010000005">
    <property type="protein sequence ID" value="KAK2071769.1"/>
    <property type="molecule type" value="Genomic_DNA"/>
</dbReference>
<evidence type="ECO:0000259" key="10">
    <source>
        <dbReference type="Pfam" id="PF21192"/>
    </source>
</evidence>
<evidence type="ECO:0000313" key="13">
    <source>
        <dbReference type="Proteomes" id="UP001217918"/>
    </source>
</evidence>
<comment type="subcellular location">
    <subcellularLocation>
        <location evidence="7">Cytoplasm</location>
    </subcellularLocation>
    <subcellularLocation>
        <location evidence="7">Nucleus</location>
    </subcellularLocation>
</comment>
<dbReference type="PANTHER" id="PTHR12746">
    <property type="entry name" value="NONSENSE-MEDIATED MRNA DECAY PROTEIN 3"/>
    <property type="match status" value="1"/>
</dbReference>
<feature type="domain" description="60S ribosomal export protein NMD3 SH3" evidence="11">
    <location>
        <begin position="258"/>
        <end position="304"/>
    </location>
</feature>
<keyword evidence="5 7" id="KW-0653">Protein transport</keyword>
<dbReference type="Pfam" id="PF21193">
    <property type="entry name" value="NMD_SH3"/>
    <property type="match status" value="1"/>
</dbReference>
<dbReference type="Pfam" id="PF04981">
    <property type="entry name" value="NMD3"/>
    <property type="match status" value="1"/>
</dbReference>
<protein>
    <recommendedName>
        <fullName evidence="2 7">60S ribosomal export protein NMD3</fullName>
    </recommendedName>
</protein>
<keyword evidence="6 7" id="KW-0539">Nucleus</keyword>
<gene>
    <name evidence="12" type="ORF">P8C59_006166</name>
</gene>
<dbReference type="GO" id="GO:0000055">
    <property type="term" value="P:ribosomal large subunit export from nucleus"/>
    <property type="evidence" value="ECO:0007669"/>
    <property type="project" value="TreeGrafter"/>
</dbReference>
<evidence type="ECO:0000256" key="6">
    <source>
        <dbReference type="ARBA" id="ARBA00023242"/>
    </source>
</evidence>
<evidence type="ECO:0000256" key="3">
    <source>
        <dbReference type="ARBA" id="ARBA00022448"/>
    </source>
</evidence>
<keyword evidence="13" id="KW-1185">Reference proteome</keyword>
<dbReference type="GO" id="GO:0043023">
    <property type="term" value="F:ribosomal large subunit binding"/>
    <property type="evidence" value="ECO:0007669"/>
    <property type="project" value="InterPro"/>
</dbReference>
<dbReference type="GO" id="GO:0015031">
    <property type="term" value="P:protein transport"/>
    <property type="evidence" value="ECO:0007669"/>
    <property type="project" value="UniProtKB-KW"/>
</dbReference>
<name>A0AAD9I734_9PEZI</name>
<evidence type="ECO:0000256" key="1">
    <source>
        <dbReference type="ARBA" id="ARBA00009794"/>
    </source>
</evidence>
<dbReference type="InterPro" id="IPR048899">
    <property type="entry name" value="NMD_SH3"/>
</dbReference>
<dbReference type="InterPro" id="IPR048898">
    <property type="entry name" value="OB_NMD3"/>
</dbReference>
<organism evidence="12 13">
    <name type="scientific">Phyllachora maydis</name>
    <dbReference type="NCBI Taxonomy" id="1825666"/>
    <lineage>
        <taxon>Eukaryota</taxon>
        <taxon>Fungi</taxon>
        <taxon>Dikarya</taxon>
        <taxon>Ascomycota</taxon>
        <taxon>Pezizomycotina</taxon>
        <taxon>Sordariomycetes</taxon>
        <taxon>Sordariomycetidae</taxon>
        <taxon>Phyllachorales</taxon>
        <taxon>Phyllachoraceae</taxon>
        <taxon>Phyllachora</taxon>
    </lineage>
</organism>
<feature type="domain" description="Nmd3 N-terminal" evidence="9">
    <location>
        <begin position="25"/>
        <end position="255"/>
    </location>
</feature>
<dbReference type="InterPro" id="IPR039768">
    <property type="entry name" value="Nmd3"/>
</dbReference>
<feature type="region of interest" description="Disordered" evidence="8">
    <location>
        <begin position="468"/>
        <end position="497"/>
    </location>
</feature>
<comment type="caution">
    <text evidence="12">The sequence shown here is derived from an EMBL/GenBank/DDBJ whole genome shotgun (WGS) entry which is preliminary data.</text>
</comment>
<dbReference type="Proteomes" id="UP001217918">
    <property type="component" value="Unassembled WGS sequence"/>
</dbReference>
<evidence type="ECO:0000259" key="11">
    <source>
        <dbReference type="Pfam" id="PF21193"/>
    </source>
</evidence>
<comment type="function">
    <text evidence="7">Acts as an adapter for the XPO1/CRM1-mediated export of the 60S ribosomal subunit.</text>
</comment>
<keyword evidence="3 7" id="KW-0813">Transport</keyword>
<sequence length="515" mass="58517">MDVDEPMGMAPIPGGTARTGATVLCCECGVPIDGTTSVGALCADCIKTTVDITKGIQREAVLHFCRDCDRWLLPPRSWTAAAPESRELLALCLKRLTGLNKVRLVDANFIYTEPHSRRLKVKLTVMESVYEGVLLQQSFEVIYVVAYQQCPECAKSWTANVWRANVQVRQKVLHKRTFLYLEQLILKHGAHRQTLNIKEAKDGIDFMFAHKNEAEKFLSFLESVVPIETKTSKQIISEDIHTSTKQYKFSWSCNIVPICRDDLVALPIKLAKQINIAPLVLCYKIGTAVSFLDPQTLQTADVSSKVYWRTPFTSLAEMKELVEFTVLEMERTGAQKGRWHLSEGLVAPENDYNKTFFVRTHLNLQPGDQAMGYMLTGSNFNSRCFDEIEASHTYGSTIPDVILVKKHNPNRRKNKRRNWKLKRLAKDEGELLPKKADQERMDKEYEMFLQDVEDDAELRAALALYKNTNKKKKQEEDPDAMSVAETETTAGDGTGINMEELMDDFDELDIEDNMQ</sequence>
<comment type="similarity">
    <text evidence="1 7">Belongs to the NMD3 family.</text>
</comment>
<evidence type="ECO:0000256" key="8">
    <source>
        <dbReference type="SAM" id="MobiDB-lite"/>
    </source>
</evidence>
<reference evidence="12" key="1">
    <citation type="journal article" date="2023" name="Mol. Plant Microbe Interact.">
        <title>Elucidating the Obligate Nature and Biological Capacity of an Invasive Fungal Corn Pathogen.</title>
        <authorList>
            <person name="MacCready J.S."/>
            <person name="Roggenkamp E.M."/>
            <person name="Gdanetz K."/>
            <person name="Chilvers M.I."/>
        </authorList>
    </citation>
    <scope>NUCLEOTIDE SEQUENCE</scope>
    <source>
        <strain evidence="12">PM02</strain>
    </source>
</reference>
<accession>A0AAD9I734</accession>
<evidence type="ECO:0000259" key="9">
    <source>
        <dbReference type="Pfam" id="PF04981"/>
    </source>
</evidence>
<dbReference type="AlphaFoldDB" id="A0AAD9I734"/>
<evidence type="ECO:0000256" key="7">
    <source>
        <dbReference type="RuleBase" id="RU364108"/>
    </source>
</evidence>
<dbReference type="Pfam" id="PF21192">
    <property type="entry name" value="OB_NMD3"/>
    <property type="match status" value="1"/>
</dbReference>